<feature type="region of interest" description="Disordered" evidence="5">
    <location>
        <begin position="199"/>
        <end position="228"/>
    </location>
</feature>
<dbReference type="InterPro" id="IPR050109">
    <property type="entry name" value="HTH-type_TetR-like_transc_reg"/>
</dbReference>
<evidence type="ECO:0000313" key="8">
    <source>
        <dbReference type="Proteomes" id="UP000230971"/>
    </source>
</evidence>
<evidence type="ECO:0000256" key="3">
    <source>
        <dbReference type="ARBA" id="ARBA00023163"/>
    </source>
</evidence>
<keyword evidence="3" id="KW-0804">Transcription</keyword>
<gene>
    <name evidence="7" type="ORF">CQY23_12545</name>
</gene>
<proteinExistence type="predicted"/>
<sequence length="228" mass="24053">MPPSSKRYHHGDLPAALVRAAIDLLEEGGAAELSLREVARRAGVSPSAPYRHFAGRDELLSAVAAVGYRELGEALVKAHAAPNSADDLADIAVAYVQFALTRPGLFRVMFGEPCDPNAPDRVAAVETIHGYLKSVVQKVFPAADPEAMSTASWALVHGLAFLHLDGKLDVSSKRAVSNRVRGAVRAMMSNPLDTVVASSASTAPIRARSGRSHAGSAAKARASRATRR</sequence>
<protein>
    <submittedName>
        <fullName evidence="7">TetR/AcrR family transcriptional regulator</fullName>
    </submittedName>
</protein>
<feature type="domain" description="HTH tetR-type" evidence="6">
    <location>
        <begin position="11"/>
        <end position="71"/>
    </location>
</feature>
<keyword evidence="2 4" id="KW-0238">DNA-binding</keyword>
<dbReference type="InterPro" id="IPR001647">
    <property type="entry name" value="HTH_TetR"/>
</dbReference>
<accession>A0A2G5PKA6</accession>
<organism evidence="7 8">
    <name type="scientific">Mycobacterium celatum</name>
    <dbReference type="NCBI Taxonomy" id="28045"/>
    <lineage>
        <taxon>Bacteria</taxon>
        <taxon>Bacillati</taxon>
        <taxon>Actinomycetota</taxon>
        <taxon>Actinomycetes</taxon>
        <taxon>Mycobacteriales</taxon>
        <taxon>Mycobacteriaceae</taxon>
        <taxon>Mycobacterium</taxon>
    </lineage>
</organism>
<comment type="caution">
    <text evidence="7">The sequence shown here is derived from an EMBL/GenBank/DDBJ whole genome shotgun (WGS) entry which is preliminary data.</text>
</comment>
<dbReference type="AlphaFoldDB" id="A0A2G5PKA6"/>
<dbReference type="PROSITE" id="PS50977">
    <property type="entry name" value="HTH_TETR_2"/>
    <property type="match status" value="1"/>
</dbReference>
<reference evidence="7 8" key="1">
    <citation type="journal article" date="2017" name="Infect. Genet. Evol.">
        <title>The new phylogeny of the genus Mycobacterium: The old and the news.</title>
        <authorList>
            <person name="Tortoli E."/>
            <person name="Fedrizzi T."/>
            <person name="Meehan C.J."/>
            <person name="Trovato A."/>
            <person name="Grottola A."/>
            <person name="Giacobazzi E."/>
            <person name="Serpini G.F."/>
            <person name="Tagliazucchi S."/>
            <person name="Fabio A."/>
            <person name="Bettua C."/>
            <person name="Bertorelli R."/>
            <person name="Frascaro F."/>
            <person name="De Sanctis V."/>
            <person name="Pecorari M."/>
            <person name="Jousson O."/>
            <person name="Segata N."/>
            <person name="Cirillo D.M."/>
        </authorList>
    </citation>
    <scope>NUCLEOTIDE SEQUENCE [LARGE SCALE GENOMIC DNA]</scope>
    <source>
        <strain evidence="7 8">NCTC 12882</strain>
    </source>
</reference>
<dbReference type="Gene3D" id="1.10.357.10">
    <property type="entry name" value="Tetracycline Repressor, domain 2"/>
    <property type="match status" value="1"/>
</dbReference>
<name>A0A2G5PKA6_MYCCE</name>
<evidence type="ECO:0000256" key="4">
    <source>
        <dbReference type="PROSITE-ProRule" id="PRU00335"/>
    </source>
</evidence>
<evidence type="ECO:0000256" key="5">
    <source>
        <dbReference type="SAM" id="MobiDB-lite"/>
    </source>
</evidence>
<feature type="DNA-binding region" description="H-T-H motif" evidence="4">
    <location>
        <begin position="34"/>
        <end position="53"/>
    </location>
</feature>
<dbReference type="GO" id="GO:0000976">
    <property type="term" value="F:transcription cis-regulatory region binding"/>
    <property type="evidence" value="ECO:0007669"/>
    <property type="project" value="TreeGrafter"/>
</dbReference>
<dbReference type="InterPro" id="IPR025996">
    <property type="entry name" value="MT1864/Rv1816-like_C"/>
</dbReference>
<dbReference type="OrthoDB" id="3173376at2"/>
<dbReference type="GO" id="GO:0003700">
    <property type="term" value="F:DNA-binding transcription factor activity"/>
    <property type="evidence" value="ECO:0007669"/>
    <property type="project" value="TreeGrafter"/>
</dbReference>
<dbReference type="RefSeq" id="WP_084707247.1">
    <property type="nucleotide sequence ID" value="NZ_BBUN01000321.1"/>
</dbReference>
<evidence type="ECO:0000313" key="7">
    <source>
        <dbReference type="EMBL" id="PIB78737.1"/>
    </source>
</evidence>
<dbReference type="Pfam" id="PF00440">
    <property type="entry name" value="TetR_N"/>
    <property type="match status" value="1"/>
</dbReference>
<evidence type="ECO:0000256" key="1">
    <source>
        <dbReference type="ARBA" id="ARBA00023015"/>
    </source>
</evidence>
<dbReference type="PRINTS" id="PR00455">
    <property type="entry name" value="HTHTETR"/>
</dbReference>
<dbReference type="EMBL" id="PDKV01000013">
    <property type="protein sequence ID" value="PIB78737.1"/>
    <property type="molecule type" value="Genomic_DNA"/>
</dbReference>
<dbReference type="PANTHER" id="PTHR30055">
    <property type="entry name" value="HTH-TYPE TRANSCRIPTIONAL REGULATOR RUTR"/>
    <property type="match status" value="1"/>
</dbReference>
<dbReference type="InterPro" id="IPR009057">
    <property type="entry name" value="Homeodomain-like_sf"/>
</dbReference>
<dbReference type="Proteomes" id="UP000230971">
    <property type="component" value="Unassembled WGS sequence"/>
</dbReference>
<keyword evidence="1" id="KW-0805">Transcription regulation</keyword>
<dbReference type="InterPro" id="IPR036271">
    <property type="entry name" value="Tet_transcr_reg_TetR-rel_C_sf"/>
</dbReference>
<dbReference type="SUPFAM" id="SSF46689">
    <property type="entry name" value="Homeodomain-like"/>
    <property type="match status" value="1"/>
</dbReference>
<dbReference type="Pfam" id="PF13305">
    <property type="entry name" value="TetR_C_33"/>
    <property type="match status" value="1"/>
</dbReference>
<dbReference type="PANTHER" id="PTHR30055:SF220">
    <property type="entry name" value="TETR-FAMILY REGULATORY PROTEIN"/>
    <property type="match status" value="1"/>
</dbReference>
<evidence type="ECO:0000259" key="6">
    <source>
        <dbReference type="PROSITE" id="PS50977"/>
    </source>
</evidence>
<evidence type="ECO:0000256" key="2">
    <source>
        <dbReference type="ARBA" id="ARBA00023125"/>
    </source>
</evidence>
<dbReference type="SUPFAM" id="SSF48498">
    <property type="entry name" value="Tetracyclin repressor-like, C-terminal domain"/>
    <property type="match status" value="1"/>
</dbReference>